<organism evidence="1 2">
    <name type="scientific">Linderina macrospora</name>
    <dbReference type="NCBI Taxonomy" id="4868"/>
    <lineage>
        <taxon>Eukaryota</taxon>
        <taxon>Fungi</taxon>
        <taxon>Fungi incertae sedis</taxon>
        <taxon>Zoopagomycota</taxon>
        <taxon>Kickxellomycotina</taxon>
        <taxon>Kickxellomycetes</taxon>
        <taxon>Kickxellales</taxon>
        <taxon>Kickxellaceae</taxon>
        <taxon>Linderina</taxon>
    </lineage>
</organism>
<evidence type="ECO:0000313" key="2">
    <source>
        <dbReference type="Proteomes" id="UP001150603"/>
    </source>
</evidence>
<reference evidence="1" key="1">
    <citation type="submission" date="2022-07" db="EMBL/GenBank/DDBJ databases">
        <title>Phylogenomic reconstructions and comparative analyses of Kickxellomycotina fungi.</title>
        <authorList>
            <person name="Reynolds N.K."/>
            <person name="Stajich J.E."/>
            <person name="Barry K."/>
            <person name="Grigoriev I.V."/>
            <person name="Crous P."/>
            <person name="Smith M.E."/>
        </authorList>
    </citation>
    <scope>NUCLEOTIDE SEQUENCE</scope>
    <source>
        <strain evidence="1">NRRL 5244</strain>
    </source>
</reference>
<proteinExistence type="predicted"/>
<accession>A0ACC1JAL7</accession>
<dbReference type="EMBL" id="JANBPW010001505">
    <property type="protein sequence ID" value="KAJ1944239.1"/>
    <property type="molecule type" value="Genomic_DNA"/>
</dbReference>
<sequence length="360" mass="41774">MVLKPIRRSVIPSPLENSQKFDEFITQYFNKCDDLLSYTQRYPVVKENEHMTVQRQNRNPNEDHRWLRRDVYVTTQTSYDELKSILFVGRADHLAQWMPSMVHIDTVEALVPNVAEVFRYCFKSGGLKANRDYCQLVLKREFLGEQAHKKPRIFTPSMSMTNLANMMRASQSTTNLGAYSTPTSPLAVNPVNERGLQNARSFANLDNARLQQYPSSLHSPDSQSRNFYDQPFAQQPHHQQEQSRFVGLNQASQAVQDDDDSMQGDTRIPIRRFQVVTVPIAHSNCTEQRGYVRAFYETYEEVREYSNGDVEWSCIHHSDFSGWVPSFMADKSIAERFPKEADALLAYVQRTRTRPLHNEY</sequence>
<gene>
    <name evidence="1" type="ORF">FBU59_002657</name>
</gene>
<protein>
    <submittedName>
        <fullName evidence="1">Uncharacterized protein</fullName>
    </submittedName>
</protein>
<comment type="caution">
    <text evidence="1">The sequence shown here is derived from an EMBL/GenBank/DDBJ whole genome shotgun (WGS) entry which is preliminary data.</text>
</comment>
<name>A0ACC1JAL7_9FUNG</name>
<evidence type="ECO:0000313" key="1">
    <source>
        <dbReference type="EMBL" id="KAJ1944239.1"/>
    </source>
</evidence>
<keyword evidence="2" id="KW-1185">Reference proteome</keyword>
<dbReference type="Proteomes" id="UP001150603">
    <property type="component" value="Unassembled WGS sequence"/>
</dbReference>